<dbReference type="InterPro" id="IPR043472">
    <property type="entry name" value="Macro_dom-like"/>
</dbReference>
<dbReference type="EMBL" id="BPWL01000006">
    <property type="protein sequence ID" value="GJJ11393.1"/>
    <property type="molecule type" value="Genomic_DNA"/>
</dbReference>
<dbReference type="PANTHER" id="PTHR35596:SF1">
    <property type="entry name" value="MICROBIAL-TYPE PARG CATALYTIC DOMAIN-CONTAINING PROTEIN"/>
    <property type="match status" value="1"/>
</dbReference>
<sequence>MTTREQRKLIAEDTLARINQILQETPHALSESFFFNQITFPPLQINNHSDKTSLAVISNPGYGPTPVVIEQEDDLVLARKIIHGDASAKVAVLNVASDEEPAGGWLRFLTRTQEECLCYSTTLYPTLRAEWYPWPNLGPGSCAGIYSPSVVVFKDDLAHDCADLPTNERIIVSIITVAGPRNPAVITDPTTGQEIFARESDILDFRDKVRLVLRCAARSGQDHVILGALGCGVYASPPLFIAQEMKKAVLEDEFKGWFKKIFFTIRRTTIYEIFKEVFKGCEVNN</sequence>
<evidence type="ECO:0000259" key="1">
    <source>
        <dbReference type="Pfam" id="PF10021"/>
    </source>
</evidence>
<keyword evidence="3" id="KW-1185">Reference proteome</keyword>
<evidence type="ECO:0000313" key="3">
    <source>
        <dbReference type="Proteomes" id="UP001050691"/>
    </source>
</evidence>
<dbReference type="NCBIfam" id="TIGR02452">
    <property type="entry name" value="TIGR02452 family protein"/>
    <property type="match status" value="1"/>
</dbReference>
<dbReference type="Proteomes" id="UP001050691">
    <property type="component" value="Unassembled WGS sequence"/>
</dbReference>
<dbReference type="SUPFAM" id="SSF52949">
    <property type="entry name" value="Macro domain-like"/>
    <property type="match status" value="1"/>
</dbReference>
<protein>
    <recommendedName>
        <fullName evidence="1">Microbial-type PARG catalytic domain-containing protein</fullName>
    </recommendedName>
</protein>
<dbReference type="AlphaFoldDB" id="A0AAV5AE41"/>
<dbReference type="Gene3D" id="3.40.220.10">
    <property type="entry name" value="Leucine Aminopeptidase, subunit E, domain 1"/>
    <property type="match status" value="1"/>
</dbReference>
<dbReference type="PANTHER" id="PTHR35596">
    <property type="entry name" value="DUF2263 DOMAIN-CONTAINING PROTEIN"/>
    <property type="match status" value="1"/>
</dbReference>
<name>A0AAV5AE41_9AGAM</name>
<dbReference type="Pfam" id="PF10021">
    <property type="entry name" value="PARG_cat_microb"/>
    <property type="match status" value="1"/>
</dbReference>
<dbReference type="InterPro" id="IPR012664">
    <property type="entry name" value="CHP02452"/>
</dbReference>
<feature type="domain" description="Microbial-type PARG catalytic" evidence="1">
    <location>
        <begin position="65"/>
        <end position="155"/>
    </location>
</feature>
<proteinExistence type="predicted"/>
<dbReference type="InterPro" id="IPR019261">
    <property type="entry name" value="PARG_cat_microbial"/>
</dbReference>
<gene>
    <name evidence="2" type="ORF">Clacol_005626</name>
</gene>
<accession>A0AAV5AE41</accession>
<organism evidence="2 3">
    <name type="scientific">Clathrus columnatus</name>
    <dbReference type="NCBI Taxonomy" id="1419009"/>
    <lineage>
        <taxon>Eukaryota</taxon>
        <taxon>Fungi</taxon>
        <taxon>Dikarya</taxon>
        <taxon>Basidiomycota</taxon>
        <taxon>Agaricomycotina</taxon>
        <taxon>Agaricomycetes</taxon>
        <taxon>Phallomycetidae</taxon>
        <taxon>Phallales</taxon>
        <taxon>Clathraceae</taxon>
        <taxon>Clathrus</taxon>
    </lineage>
</organism>
<reference evidence="2" key="1">
    <citation type="submission" date="2021-10" db="EMBL/GenBank/DDBJ databases">
        <title>De novo Genome Assembly of Clathrus columnatus (Basidiomycota, Fungi) Using Illumina and Nanopore Sequence Data.</title>
        <authorList>
            <person name="Ogiso-Tanaka E."/>
            <person name="Itagaki H."/>
            <person name="Hosoya T."/>
            <person name="Hosaka K."/>
        </authorList>
    </citation>
    <scope>NUCLEOTIDE SEQUENCE</scope>
    <source>
        <strain evidence="2">MO-923</strain>
    </source>
</reference>
<evidence type="ECO:0000313" key="2">
    <source>
        <dbReference type="EMBL" id="GJJ11393.1"/>
    </source>
</evidence>
<comment type="caution">
    <text evidence="2">The sequence shown here is derived from an EMBL/GenBank/DDBJ whole genome shotgun (WGS) entry which is preliminary data.</text>
</comment>